<dbReference type="AlphaFoldDB" id="A0AAN9Q6J4"/>
<dbReference type="Proteomes" id="UP001359559">
    <property type="component" value="Unassembled WGS sequence"/>
</dbReference>
<sequence length="72" mass="8288">MEKKQKSTRCEEEGYMGLAVHSQVIKIKQETEKIKHPSLQIHMRRVFLRDVTRLRSPSPLGLDDTVILVGNS</sequence>
<gene>
    <name evidence="1" type="ORF">RJT34_04804</name>
</gene>
<organism evidence="1 2">
    <name type="scientific">Clitoria ternatea</name>
    <name type="common">Butterfly pea</name>
    <dbReference type="NCBI Taxonomy" id="43366"/>
    <lineage>
        <taxon>Eukaryota</taxon>
        <taxon>Viridiplantae</taxon>
        <taxon>Streptophyta</taxon>
        <taxon>Embryophyta</taxon>
        <taxon>Tracheophyta</taxon>
        <taxon>Spermatophyta</taxon>
        <taxon>Magnoliopsida</taxon>
        <taxon>eudicotyledons</taxon>
        <taxon>Gunneridae</taxon>
        <taxon>Pentapetalae</taxon>
        <taxon>rosids</taxon>
        <taxon>fabids</taxon>
        <taxon>Fabales</taxon>
        <taxon>Fabaceae</taxon>
        <taxon>Papilionoideae</taxon>
        <taxon>50 kb inversion clade</taxon>
        <taxon>NPAAA clade</taxon>
        <taxon>indigoferoid/millettioid clade</taxon>
        <taxon>Phaseoleae</taxon>
        <taxon>Clitoria</taxon>
    </lineage>
</organism>
<reference evidence="1 2" key="1">
    <citation type="submission" date="2024-01" db="EMBL/GenBank/DDBJ databases">
        <title>The genomes of 5 underutilized Papilionoideae crops provide insights into root nodulation and disease resistance.</title>
        <authorList>
            <person name="Yuan L."/>
        </authorList>
    </citation>
    <scope>NUCLEOTIDE SEQUENCE [LARGE SCALE GENOMIC DNA]</scope>
    <source>
        <strain evidence="1">LY-2023</strain>
        <tissue evidence="1">Leaf</tissue>
    </source>
</reference>
<comment type="caution">
    <text evidence="1">The sequence shown here is derived from an EMBL/GenBank/DDBJ whole genome shotgun (WGS) entry which is preliminary data.</text>
</comment>
<dbReference type="PANTHER" id="PTHR34780">
    <property type="entry name" value="OS08G0427800 PROTEIN"/>
    <property type="match status" value="1"/>
</dbReference>
<evidence type="ECO:0000313" key="1">
    <source>
        <dbReference type="EMBL" id="KAK7320073.1"/>
    </source>
</evidence>
<evidence type="ECO:0000313" key="2">
    <source>
        <dbReference type="Proteomes" id="UP001359559"/>
    </source>
</evidence>
<name>A0AAN9Q6J4_CLITE</name>
<proteinExistence type="predicted"/>
<keyword evidence="2" id="KW-1185">Reference proteome</keyword>
<accession>A0AAN9Q6J4</accession>
<dbReference type="EMBL" id="JAYKXN010000001">
    <property type="protein sequence ID" value="KAK7320073.1"/>
    <property type="molecule type" value="Genomic_DNA"/>
</dbReference>
<dbReference type="PANTHER" id="PTHR34780:SF2">
    <property type="entry name" value="GENOME ASSEMBLY, CHROMOSOME: A02"/>
    <property type="match status" value="1"/>
</dbReference>
<protein>
    <submittedName>
        <fullName evidence="1">Uncharacterized protein</fullName>
    </submittedName>
</protein>